<dbReference type="EMBL" id="CP000473">
    <property type="protein sequence ID" value="ABJ83202.1"/>
    <property type="molecule type" value="Genomic_DNA"/>
</dbReference>
<proteinExistence type="predicted"/>
<dbReference type="GO" id="GO:0008237">
    <property type="term" value="F:metallopeptidase activity"/>
    <property type="evidence" value="ECO:0007669"/>
    <property type="project" value="InterPro"/>
</dbReference>
<accession>Q025W7</accession>
<dbReference type="eggNOG" id="COG2304">
    <property type="taxonomic scope" value="Bacteria"/>
</dbReference>
<dbReference type="Gene3D" id="3.40.390.10">
    <property type="entry name" value="Collagenase (Catalytic Domain)"/>
    <property type="match status" value="1"/>
</dbReference>
<dbReference type="InterPro" id="IPR032625">
    <property type="entry name" value="M64_N"/>
</dbReference>
<organism evidence="3">
    <name type="scientific">Solibacter usitatus (strain Ellin6076)</name>
    <dbReference type="NCBI Taxonomy" id="234267"/>
    <lineage>
        <taxon>Bacteria</taxon>
        <taxon>Pseudomonadati</taxon>
        <taxon>Acidobacteriota</taxon>
        <taxon>Terriglobia</taxon>
        <taxon>Bryobacterales</taxon>
        <taxon>Solibacteraceae</taxon>
        <taxon>Candidatus Solibacter</taxon>
    </lineage>
</organism>
<dbReference type="InterPro" id="IPR019026">
    <property type="entry name" value="Peptidase_M64_IgA"/>
</dbReference>
<dbReference type="InterPro" id="IPR038171">
    <property type="entry name" value="M64_N_sf"/>
</dbReference>
<dbReference type="InterPro" id="IPR024079">
    <property type="entry name" value="MetalloPept_cat_dom_sf"/>
</dbReference>
<dbReference type="STRING" id="234267.Acid_2212"/>
<dbReference type="AlphaFoldDB" id="Q025W7"/>
<evidence type="ECO:0000313" key="3">
    <source>
        <dbReference type="EMBL" id="ABJ83202.1"/>
    </source>
</evidence>
<dbReference type="KEGG" id="sus:Acid_2212"/>
<protein>
    <submittedName>
        <fullName evidence="3">Putative lipoprotein</fullName>
    </submittedName>
</protein>
<sequence precursor="true">MKCGVLLAAAALSAAAQAPGPRTLRLDYVHTGTAAEEHFAQDGVVLEGAWPGPLDRWVDESNLGKYYFQVLDRGTNRVIYSRGFASIYGEWETTDEAKTQHRAFQESVRFPAPAGPVQVVIKKRGPRNEFREVWSTVVDPADPAVDRAAPPKVNVWAVMQNGAPRDKVDLLLMGDGYTAAEMEKWHGDARRMAETLFAASPFKEHRQDFNVWAVDTPAEESGVARPSDGVFRRSPLRAAYDVFGSERYVLTFDNKRLREAASAAPYEFIEIVVNDRKYGGGGIFNLFATVSADNAFTPYVFVHEFGHHFAGLADEYYTSDVAYGSATERPEPWEPNATADPRAGKWKDLLTAGIDLPSIWPKKAYEQMEQAIQERRRTIRAQHRPEAEMEALFREESGLATKLLGSGPNAGKVGAFEGAMYEGRGYFRAQQDCMMFGRDAGFCAVCRRAIERVIRMYAK</sequence>
<evidence type="ECO:0000259" key="2">
    <source>
        <dbReference type="Pfam" id="PF16217"/>
    </source>
</evidence>
<dbReference type="HOGENOM" id="CLU_048556_0_0_0"/>
<feature type="domain" description="Peptidase M64 N-terminal" evidence="2">
    <location>
        <begin position="21"/>
        <end position="134"/>
    </location>
</feature>
<dbReference type="Gene3D" id="2.60.40.3250">
    <property type="entry name" value="Peptidase M64, N-terminal domain"/>
    <property type="match status" value="1"/>
</dbReference>
<evidence type="ECO:0000256" key="1">
    <source>
        <dbReference type="SAM" id="SignalP"/>
    </source>
</evidence>
<feature type="signal peptide" evidence="1">
    <location>
        <begin position="1"/>
        <end position="18"/>
    </location>
</feature>
<reference evidence="3" key="1">
    <citation type="submission" date="2006-10" db="EMBL/GenBank/DDBJ databases">
        <title>Complete sequence of Solibacter usitatus Ellin6076.</title>
        <authorList>
            <consortium name="US DOE Joint Genome Institute"/>
            <person name="Copeland A."/>
            <person name="Lucas S."/>
            <person name="Lapidus A."/>
            <person name="Barry K."/>
            <person name="Detter J.C."/>
            <person name="Glavina del Rio T."/>
            <person name="Hammon N."/>
            <person name="Israni S."/>
            <person name="Dalin E."/>
            <person name="Tice H."/>
            <person name="Pitluck S."/>
            <person name="Thompson L.S."/>
            <person name="Brettin T."/>
            <person name="Bruce D."/>
            <person name="Han C."/>
            <person name="Tapia R."/>
            <person name="Gilna P."/>
            <person name="Schmutz J."/>
            <person name="Larimer F."/>
            <person name="Land M."/>
            <person name="Hauser L."/>
            <person name="Kyrpides N."/>
            <person name="Mikhailova N."/>
            <person name="Janssen P.H."/>
            <person name="Kuske C.R."/>
            <person name="Richardson P."/>
        </authorList>
    </citation>
    <scope>NUCLEOTIDE SEQUENCE</scope>
    <source>
        <strain evidence="3">Ellin6076</strain>
    </source>
</reference>
<keyword evidence="3" id="KW-0449">Lipoprotein</keyword>
<feature type="chain" id="PRO_5004163056" evidence="1">
    <location>
        <begin position="19"/>
        <end position="459"/>
    </location>
</feature>
<dbReference type="InParanoid" id="Q025W7"/>
<dbReference type="Pfam" id="PF16217">
    <property type="entry name" value="M64_N"/>
    <property type="match status" value="1"/>
</dbReference>
<keyword evidence="1" id="KW-0732">Signal</keyword>
<gene>
    <name evidence="3" type="ordered locus">Acid_2212</name>
</gene>
<name>Q025W7_SOLUE</name>
<dbReference type="Pfam" id="PF09471">
    <property type="entry name" value="Peptidase_M64"/>
    <property type="match status" value="1"/>
</dbReference>